<dbReference type="InterPro" id="IPR043502">
    <property type="entry name" value="DNA/RNA_pol_sf"/>
</dbReference>
<dbReference type="FunFam" id="3.30.70.270:FF:000020">
    <property type="entry name" value="Transposon Tf2-6 polyprotein-like Protein"/>
    <property type="match status" value="1"/>
</dbReference>
<dbReference type="FunFam" id="1.10.340.70:FF:000001">
    <property type="entry name" value="Retrovirus-related Pol polyprotein from transposon gypsy-like Protein"/>
    <property type="match status" value="1"/>
</dbReference>
<feature type="compositionally biased region" description="Pro residues" evidence="2">
    <location>
        <begin position="1321"/>
        <end position="1331"/>
    </location>
</feature>
<dbReference type="OrthoDB" id="427924at2759"/>
<dbReference type="PANTHER" id="PTHR37984">
    <property type="entry name" value="PROTEIN CBG26694"/>
    <property type="match status" value="1"/>
</dbReference>
<feature type="compositionally biased region" description="Pro residues" evidence="2">
    <location>
        <begin position="1214"/>
        <end position="1227"/>
    </location>
</feature>
<feature type="compositionally biased region" description="Basic and acidic residues" evidence="2">
    <location>
        <begin position="1283"/>
        <end position="1297"/>
    </location>
</feature>
<dbReference type="PROSITE" id="PS50878">
    <property type="entry name" value="RT_POL"/>
    <property type="match status" value="1"/>
</dbReference>
<dbReference type="Pfam" id="PF17921">
    <property type="entry name" value="Integrase_H2C2"/>
    <property type="match status" value="1"/>
</dbReference>
<dbReference type="PROSITE" id="PS50994">
    <property type="entry name" value="INTEGRASE"/>
    <property type="match status" value="1"/>
</dbReference>
<accession>A0A6S7K792</accession>
<evidence type="ECO:0000256" key="1">
    <source>
        <dbReference type="ARBA" id="ARBA00023268"/>
    </source>
</evidence>
<feature type="region of interest" description="Disordered" evidence="2">
    <location>
        <begin position="1282"/>
        <end position="1395"/>
    </location>
</feature>
<dbReference type="InterPro" id="IPR012337">
    <property type="entry name" value="RNaseH-like_sf"/>
</dbReference>
<dbReference type="Pfam" id="PF00078">
    <property type="entry name" value="RVT_1"/>
    <property type="match status" value="1"/>
</dbReference>
<dbReference type="GO" id="GO:0003824">
    <property type="term" value="F:catalytic activity"/>
    <property type="evidence" value="ECO:0007669"/>
    <property type="project" value="UniProtKB-KW"/>
</dbReference>
<feature type="compositionally biased region" description="Acidic residues" evidence="2">
    <location>
        <begin position="1385"/>
        <end position="1395"/>
    </location>
</feature>
<organism evidence="3 4">
    <name type="scientific">Paramuricea clavata</name>
    <name type="common">Red gorgonian</name>
    <name type="synonym">Violescent sea-whip</name>
    <dbReference type="NCBI Taxonomy" id="317549"/>
    <lineage>
        <taxon>Eukaryota</taxon>
        <taxon>Metazoa</taxon>
        <taxon>Cnidaria</taxon>
        <taxon>Anthozoa</taxon>
        <taxon>Octocorallia</taxon>
        <taxon>Malacalcyonacea</taxon>
        <taxon>Plexauridae</taxon>
        <taxon>Paramuricea</taxon>
    </lineage>
</organism>
<name>A0A6S7K792_PARCT</name>
<dbReference type="InterPro" id="IPR041577">
    <property type="entry name" value="RT_RNaseH_2"/>
</dbReference>
<keyword evidence="4" id="KW-1185">Reference proteome</keyword>
<evidence type="ECO:0000256" key="2">
    <source>
        <dbReference type="SAM" id="MobiDB-lite"/>
    </source>
</evidence>
<dbReference type="EMBL" id="CACRXK020025128">
    <property type="protein sequence ID" value="CAB4039251.1"/>
    <property type="molecule type" value="Genomic_DNA"/>
</dbReference>
<dbReference type="PANTHER" id="PTHR37984:SF5">
    <property type="entry name" value="PROTEIN NYNRIN-LIKE"/>
    <property type="match status" value="1"/>
</dbReference>
<feature type="compositionally biased region" description="Polar residues" evidence="2">
    <location>
        <begin position="1170"/>
        <end position="1189"/>
    </location>
</feature>
<dbReference type="InterPro" id="IPR001584">
    <property type="entry name" value="Integrase_cat-core"/>
</dbReference>
<dbReference type="Gene3D" id="3.30.420.10">
    <property type="entry name" value="Ribonuclease H-like superfamily/Ribonuclease H"/>
    <property type="match status" value="1"/>
</dbReference>
<feature type="region of interest" description="Disordered" evidence="2">
    <location>
        <begin position="1163"/>
        <end position="1269"/>
    </location>
</feature>
<dbReference type="CDD" id="cd01647">
    <property type="entry name" value="RT_LTR"/>
    <property type="match status" value="1"/>
</dbReference>
<dbReference type="GO" id="GO:0003676">
    <property type="term" value="F:nucleic acid binding"/>
    <property type="evidence" value="ECO:0007669"/>
    <property type="project" value="InterPro"/>
</dbReference>
<dbReference type="Pfam" id="PF17919">
    <property type="entry name" value="RT_RNaseH_2"/>
    <property type="match status" value="1"/>
</dbReference>
<dbReference type="GO" id="GO:0015074">
    <property type="term" value="P:DNA integration"/>
    <property type="evidence" value="ECO:0007669"/>
    <property type="project" value="InterPro"/>
</dbReference>
<gene>
    <name evidence="3" type="ORF">PACLA_8A022783</name>
</gene>
<dbReference type="Gene3D" id="3.10.10.10">
    <property type="entry name" value="HIV Type 1 Reverse Transcriptase, subunit A, domain 1"/>
    <property type="match status" value="1"/>
</dbReference>
<keyword evidence="1" id="KW-0511">Multifunctional enzyme</keyword>
<evidence type="ECO:0000313" key="4">
    <source>
        <dbReference type="Proteomes" id="UP001152795"/>
    </source>
</evidence>
<dbReference type="InterPro" id="IPR041588">
    <property type="entry name" value="Integrase_H2C2"/>
</dbReference>
<dbReference type="CDD" id="cd09274">
    <property type="entry name" value="RNase_HI_RT_Ty3"/>
    <property type="match status" value="1"/>
</dbReference>
<dbReference type="Pfam" id="PF00665">
    <property type="entry name" value="rve"/>
    <property type="match status" value="1"/>
</dbReference>
<dbReference type="Proteomes" id="UP001152795">
    <property type="component" value="Unassembled WGS sequence"/>
</dbReference>
<dbReference type="InterPro" id="IPR000477">
    <property type="entry name" value="RT_dom"/>
</dbReference>
<dbReference type="InterPro" id="IPR043128">
    <property type="entry name" value="Rev_trsase/Diguanyl_cyclase"/>
</dbReference>
<reference evidence="3" key="1">
    <citation type="submission" date="2020-04" db="EMBL/GenBank/DDBJ databases">
        <authorList>
            <person name="Alioto T."/>
            <person name="Alioto T."/>
            <person name="Gomez Garrido J."/>
        </authorList>
    </citation>
    <scope>NUCLEOTIDE SEQUENCE</scope>
    <source>
        <strain evidence="3">A484AB</strain>
    </source>
</reference>
<protein>
    <submittedName>
        <fullName evidence="3">Transposon Ty3-G Gag-Pol poly</fullName>
    </submittedName>
</protein>
<dbReference type="FunFam" id="3.30.420.10:FF:000032">
    <property type="entry name" value="Retrovirus-related Pol polyprotein from transposon 297-like Protein"/>
    <property type="match status" value="1"/>
</dbReference>
<dbReference type="SUPFAM" id="SSF53098">
    <property type="entry name" value="Ribonuclease H-like"/>
    <property type="match status" value="1"/>
</dbReference>
<dbReference type="InterPro" id="IPR036397">
    <property type="entry name" value="RNaseH_sf"/>
</dbReference>
<dbReference type="InterPro" id="IPR050951">
    <property type="entry name" value="Retrovirus_Pol_polyprotein"/>
</dbReference>
<dbReference type="Gene3D" id="3.30.70.270">
    <property type="match status" value="2"/>
</dbReference>
<dbReference type="Gene3D" id="1.10.340.70">
    <property type="match status" value="1"/>
</dbReference>
<feature type="compositionally biased region" description="Low complexity" evidence="2">
    <location>
        <begin position="1228"/>
        <end position="1263"/>
    </location>
</feature>
<evidence type="ECO:0000313" key="3">
    <source>
        <dbReference type="EMBL" id="CAB4039251.1"/>
    </source>
</evidence>
<proteinExistence type="predicted"/>
<comment type="caution">
    <text evidence="3">The sequence shown here is derived from an EMBL/GenBank/DDBJ whole genome shotgun (WGS) entry which is preliminary data.</text>
</comment>
<sequence>MIKWNNSWATASADTRPRVSVRLLDKNIEALYDPGSQITALRESEFDNLVANSNFSPIPAATTPVALKAADSSHFSAKIFMLPFEYNSKKCLFPTYVAKELSSKLIIGDNFIKYFNIAYNPKPKTDHIGIIAKNSDSFTLDANEQKRVIVQVSLDTSVTLPKTVVIDQLPDAKYHVTAALYTINDHKCSLPVILANTTPLPFHFPPNSTIAAVTLLDQNQKLVPLTPDTAKSLCAVNIKQKRVTPEFINKLKQQFRAPHLSQQQQQELMSVIIANADVFSSDKYDLGRTQTHQHDIALKEQKIIFRKQFRIPQEHIPVLQEHTEKLLALGVIKHSNSKFNSPVFCVPKKDGSLRIVIDYRDLNRISQPDYYVTKTIDDCIDIIGKNKSTIFSSLDLTSGFHQMPLTQHAQEYTAFSVPEMGSFQWTTSPFGLFGCPASFSRLMDKVMSGLPHTLCYLDDTLIHSNTWPGHLLHLQQTFDRLRLHNLKLNMAKCSFAQQELNYLGFNLSKLGITPGYEKAKTIANASPPDSKKKILEFLGLANYFRRHVENFGVISQHLSNLTKKDSEWKGGPLPENALQAFNKLKQALSAAPVMAYPDPNLTFHLTVDAATGDQQKPGGLGAYLSQFHNGVEKVIAYASRGLKQHEKNYPPFLLEMQAAVYGIDHFYVYLTNRHFELHTDHKPLQKLSTQHTKTLNRLQEMMLTYDFNINYKQGSLNVVSDYCSRNVAAISHQTTQDATNFFDMDPKDMHILQMADPELNALFAYVNNREAPPPPFRNFVRHHAINTLLHDDLLFTTQKVRGETRFLLFLPTALQDDVIKMAHNSQLAGHNGIFKTVNCVNQNYYFSGLQAAVEKHIKACISCQKGRNFGKNPTAPIIPLPQENGPNQRVHVDLYGPLKSDSDAKYVLVMTDAFSKYVELAAIPNKEAKTVATAIFDKWICRHSVPITILSDGGREFCNNIFSELLTKLGTTHLTTTPRHPQCNAQVEQFNRTMTRYLRAFTDDNTLDWPNYLSALMFSYNTAIHKAIKTSPFRLLYNCAPRLPFFDADAPKTIFLPNTHAQEQLLQIQRAREIAQEENMSFRDAYTHFFNQNRPTPNFSIGQKVLLHAPNLVTRARNLKLANPWVGPFSITRVFDNHNLAIVNDANKKQTFRVHFDRVKPFHSKKQDSEVSQFSDPRTTPDSPPITNDQEYHFSPDNLSLLPPPPQSRLQPPTSTPLPQPSPPQSPPTTTSTHATTTTPTSTFQPDSHSTPQPSTSSSSKKPFTGQLQQVTRSLAKRLGISVKEESLPSRPKEYRSHRPIRPFTSPDHVHRPPRPFTNLSPPPRPQPTSPFSPTNSPRLRNIIAGRHAARQLSSPSHLIPPSPSSSSHDSTEHYVTGDDLSTYPEDDDGPPPPH</sequence>
<dbReference type="SUPFAM" id="SSF56672">
    <property type="entry name" value="DNA/RNA polymerases"/>
    <property type="match status" value="1"/>
</dbReference>